<protein>
    <submittedName>
        <fullName evidence="2">Type II secretion system protein</fullName>
    </submittedName>
</protein>
<evidence type="ECO:0000313" key="3">
    <source>
        <dbReference type="Proteomes" id="UP001623660"/>
    </source>
</evidence>
<keyword evidence="1" id="KW-0812">Transmembrane</keyword>
<feature type="transmembrane region" description="Helical" evidence="1">
    <location>
        <begin position="6"/>
        <end position="26"/>
    </location>
</feature>
<dbReference type="InterPro" id="IPR012902">
    <property type="entry name" value="N_methyl_site"/>
</dbReference>
<proteinExistence type="predicted"/>
<dbReference type="EMBL" id="JBJHZX010000009">
    <property type="protein sequence ID" value="MFL0195452.1"/>
    <property type="molecule type" value="Genomic_DNA"/>
</dbReference>
<keyword evidence="1" id="KW-0472">Membrane</keyword>
<dbReference type="RefSeq" id="WP_406791574.1">
    <property type="nucleotide sequence ID" value="NZ_JBJHZX010000009.1"/>
</dbReference>
<dbReference type="Proteomes" id="UP001623660">
    <property type="component" value="Unassembled WGS sequence"/>
</dbReference>
<sequence length="119" mass="13624">MKNKGFTYIEIMMAIAIFLILSAFIVRLNITSNKNMNTQVQQQNMMMEAQKLLEKFKTTTTSVGNYANNDYEPIDGYYVVVQYEAVSGFPNLLQITVRVRENVSDANNEVVLTSHFLKN</sequence>
<keyword evidence="3" id="KW-1185">Reference proteome</keyword>
<accession>A0ABW8SIC5</accession>
<evidence type="ECO:0000256" key="1">
    <source>
        <dbReference type="SAM" id="Phobius"/>
    </source>
</evidence>
<name>A0ABW8SIC5_9CLOT</name>
<evidence type="ECO:0000313" key="2">
    <source>
        <dbReference type="EMBL" id="MFL0195452.1"/>
    </source>
</evidence>
<dbReference type="Pfam" id="PF07963">
    <property type="entry name" value="N_methyl"/>
    <property type="match status" value="1"/>
</dbReference>
<dbReference type="SUPFAM" id="SSF54523">
    <property type="entry name" value="Pili subunits"/>
    <property type="match status" value="1"/>
</dbReference>
<dbReference type="NCBIfam" id="TIGR02532">
    <property type="entry name" value="IV_pilin_GFxxxE"/>
    <property type="match status" value="1"/>
</dbReference>
<gene>
    <name evidence="2" type="ORF">ACJDU8_07720</name>
</gene>
<dbReference type="InterPro" id="IPR045584">
    <property type="entry name" value="Pilin-like"/>
</dbReference>
<reference evidence="2 3" key="1">
    <citation type="submission" date="2024-11" db="EMBL/GenBank/DDBJ databases">
        <authorList>
            <person name="Heng Y.C."/>
            <person name="Lim A.C.H."/>
            <person name="Lee J.K.Y."/>
            <person name="Kittelmann S."/>
        </authorList>
    </citation>
    <scope>NUCLEOTIDE SEQUENCE [LARGE SCALE GENOMIC DNA]</scope>
    <source>
        <strain evidence="2 3">WILCCON 0269</strain>
    </source>
</reference>
<organism evidence="2 3">
    <name type="scientific">Candidatus Clostridium eludens</name>
    <dbReference type="NCBI Taxonomy" id="3381663"/>
    <lineage>
        <taxon>Bacteria</taxon>
        <taxon>Bacillati</taxon>
        <taxon>Bacillota</taxon>
        <taxon>Clostridia</taxon>
        <taxon>Eubacteriales</taxon>
        <taxon>Clostridiaceae</taxon>
        <taxon>Clostridium</taxon>
    </lineage>
</organism>
<keyword evidence="1" id="KW-1133">Transmembrane helix</keyword>
<comment type="caution">
    <text evidence="2">The sequence shown here is derived from an EMBL/GenBank/DDBJ whole genome shotgun (WGS) entry which is preliminary data.</text>
</comment>